<keyword evidence="7" id="KW-0496">Mitochondrion</keyword>
<dbReference type="InterPro" id="IPR009792">
    <property type="entry name" value="TMEM242"/>
</dbReference>
<keyword evidence="5" id="KW-0999">Mitochondrion inner membrane</keyword>
<evidence type="ECO:0000256" key="2">
    <source>
        <dbReference type="ARBA" id="ARBA00007570"/>
    </source>
</evidence>
<sequence>MEQTIEETKKPKYSKEFKAKASLFLAGVSGISAIVGFGATLSAAKKQDPKYFGKGMEVHKGLTETGASLALRALGWGSLYAFTGCGVLFYSIWKISGASDFEEFRQKCGEILPKIKKNDPPVGRTEFSGMNDLLDYLQHLKSSKDK</sequence>
<organism evidence="11 12">
    <name type="scientific">Brassicogethes aeneus</name>
    <name type="common">Rape pollen beetle</name>
    <name type="synonym">Meligethes aeneus</name>
    <dbReference type="NCBI Taxonomy" id="1431903"/>
    <lineage>
        <taxon>Eukaryota</taxon>
        <taxon>Metazoa</taxon>
        <taxon>Ecdysozoa</taxon>
        <taxon>Arthropoda</taxon>
        <taxon>Hexapoda</taxon>
        <taxon>Insecta</taxon>
        <taxon>Pterygota</taxon>
        <taxon>Neoptera</taxon>
        <taxon>Endopterygota</taxon>
        <taxon>Coleoptera</taxon>
        <taxon>Polyphaga</taxon>
        <taxon>Cucujiformia</taxon>
        <taxon>Nitidulidae</taxon>
        <taxon>Meligethinae</taxon>
        <taxon>Brassicogethes</taxon>
    </lineage>
</organism>
<reference evidence="11" key="1">
    <citation type="submission" date="2021-12" db="EMBL/GenBank/DDBJ databases">
        <authorList>
            <person name="King R."/>
        </authorList>
    </citation>
    <scope>NUCLEOTIDE SEQUENCE</scope>
</reference>
<evidence type="ECO:0000256" key="3">
    <source>
        <dbReference type="ARBA" id="ARBA00013934"/>
    </source>
</evidence>
<evidence type="ECO:0000256" key="7">
    <source>
        <dbReference type="ARBA" id="ARBA00023128"/>
    </source>
</evidence>
<evidence type="ECO:0000313" key="12">
    <source>
        <dbReference type="Proteomes" id="UP001154078"/>
    </source>
</evidence>
<dbReference type="AlphaFoldDB" id="A0A9P0B9C8"/>
<name>A0A9P0B9C8_BRAAE</name>
<feature type="transmembrane region" description="Helical" evidence="10">
    <location>
        <begin position="73"/>
        <end position="93"/>
    </location>
</feature>
<gene>
    <name evidence="11" type="ORF">MELIAE_LOCUS8839</name>
</gene>
<comment type="similarity">
    <text evidence="2">Belongs to the TMEM242 family.</text>
</comment>
<evidence type="ECO:0000256" key="10">
    <source>
        <dbReference type="SAM" id="Phobius"/>
    </source>
</evidence>
<dbReference type="EMBL" id="OV121136">
    <property type="protein sequence ID" value="CAH0558358.1"/>
    <property type="molecule type" value="Genomic_DNA"/>
</dbReference>
<keyword evidence="8 10" id="KW-0472">Membrane</keyword>
<dbReference type="Pfam" id="PF07096">
    <property type="entry name" value="DUF1358"/>
    <property type="match status" value="1"/>
</dbReference>
<keyword evidence="4 10" id="KW-0812">Transmembrane</keyword>
<accession>A0A9P0B9C8</accession>
<evidence type="ECO:0000313" key="11">
    <source>
        <dbReference type="EMBL" id="CAH0558358.1"/>
    </source>
</evidence>
<dbReference type="PANTHER" id="PTHR13141">
    <property type="entry name" value="TRANSMEMBRANE PROTEIN 242"/>
    <property type="match status" value="1"/>
</dbReference>
<dbReference type="PANTHER" id="PTHR13141:SF4">
    <property type="entry name" value="TRANSMEMBRANE PROTEIN 242"/>
    <property type="match status" value="1"/>
</dbReference>
<evidence type="ECO:0000256" key="4">
    <source>
        <dbReference type="ARBA" id="ARBA00022692"/>
    </source>
</evidence>
<feature type="transmembrane region" description="Helical" evidence="10">
    <location>
        <begin position="21"/>
        <end position="44"/>
    </location>
</feature>
<proteinExistence type="inferred from homology"/>
<dbReference type="Proteomes" id="UP001154078">
    <property type="component" value="Chromosome 5"/>
</dbReference>
<dbReference type="GO" id="GO:0005743">
    <property type="term" value="C:mitochondrial inner membrane"/>
    <property type="evidence" value="ECO:0007669"/>
    <property type="project" value="UniProtKB-SubCell"/>
</dbReference>
<comment type="function">
    <text evidence="9">Scaffold protein that participates in the c-ring assembly of mitochondrial ATP synthase (F(1)F(0) ATP synthase or complex V) by facilitating the membrane insertion and oligomer formation of the subunit c/ATP5MC3. Participates in the incorporation of the c-ring into vestigial complexes. Additionally influences the incorporation of subunits MT-ATP6, MT-ATP8, ATP5MJ, and ATP5MK in the ATP synthase.</text>
</comment>
<evidence type="ECO:0000256" key="1">
    <source>
        <dbReference type="ARBA" id="ARBA00004448"/>
    </source>
</evidence>
<evidence type="ECO:0000256" key="8">
    <source>
        <dbReference type="ARBA" id="ARBA00023136"/>
    </source>
</evidence>
<keyword evidence="12" id="KW-1185">Reference proteome</keyword>
<evidence type="ECO:0000256" key="9">
    <source>
        <dbReference type="ARBA" id="ARBA00045905"/>
    </source>
</evidence>
<evidence type="ECO:0000256" key="5">
    <source>
        <dbReference type="ARBA" id="ARBA00022792"/>
    </source>
</evidence>
<dbReference type="OrthoDB" id="2378895at2759"/>
<evidence type="ECO:0000256" key="6">
    <source>
        <dbReference type="ARBA" id="ARBA00022989"/>
    </source>
</evidence>
<protein>
    <recommendedName>
        <fullName evidence="3">Transmembrane protein 242</fullName>
    </recommendedName>
</protein>
<keyword evidence="6 10" id="KW-1133">Transmembrane helix</keyword>
<comment type="subcellular location">
    <subcellularLocation>
        <location evidence="1">Mitochondrion inner membrane</location>
        <topology evidence="1">Multi-pass membrane protein</topology>
    </subcellularLocation>
</comment>